<proteinExistence type="predicted"/>
<comment type="caution">
    <text evidence="1">The sequence shown here is derived from an EMBL/GenBank/DDBJ whole genome shotgun (WGS) entry which is preliminary data.</text>
</comment>
<keyword evidence="2" id="KW-1185">Reference proteome</keyword>
<protein>
    <submittedName>
        <fullName evidence="1">SDR family NAD(P)-dependent oxidoreductase</fullName>
    </submittedName>
</protein>
<name>A0ABT2MEF4_9MYCO</name>
<dbReference type="PRINTS" id="PR00081">
    <property type="entry name" value="GDHRDH"/>
</dbReference>
<dbReference type="Gene3D" id="3.40.50.720">
    <property type="entry name" value="NAD(P)-binding Rossmann-like Domain"/>
    <property type="match status" value="1"/>
</dbReference>
<accession>A0ABT2MEF4</accession>
<organism evidence="1 2">
    <name type="scientific">Mycobacterium deserti</name>
    <dbReference type="NCBI Taxonomy" id="2978347"/>
    <lineage>
        <taxon>Bacteria</taxon>
        <taxon>Bacillati</taxon>
        <taxon>Actinomycetota</taxon>
        <taxon>Actinomycetes</taxon>
        <taxon>Mycobacteriales</taxon>
        <taxon>Mycobacteriaceae</taxon>
        <taxon>Mycobacterium</taxon>
    </lineage>
</organism>
<dbReference type="PANTHER" id="PTHR44147">
    <property type="entry name" value="DEHYDROGENASE/REDUCTASE SDR FAMILY MEMBER 1"/>
    <property type="match status" value="1"/>
</dbReference>
<evidence type="ECO:0000313" key="2">
    <source>
        <dbReference type="Proteomes" id="UP001206639"/>
    </source>
</evidence>
<dbReference type="InterPro" id="IPR036291">
    <property type="entry name" value="NAD(P)-bd_dom_sf"/>
</dbReference>
<sequence>MVDDTGTPVAVVTGASRGAGLGIAHALGSHGCTVYVTGRTQSAGESPLGGTIHETAELVTSAGGTGIAVRVDHSDDAQTKALFERVGREQGRLDILVNNAAIIRDEVMARRPFWEKPVNVIDTLDVGLRSGYVATVHAAPLMVPQRRGLVVFTSAPGAAHYVFGPAYGVHKAGMDKMAADMAVDFRDHGIAALSIWMGVLLTERFKNLVAAAPEKFDHLLANSETPELTGHLIWALFNDPGLMDKSGQTLIGAELAVEYGIKDDGDRQPPSYRDLHGVHPIRQFTRVLR</sequence>
<dbReference type="EMBL" id="JAODWD010000003">
    <property type="protein sequence ID" value="MCT7659949.1"/>
    <property type="molecule type" value="Genomic_DNA"/>
</dbReference>
<dbReference type="Pfam" id="PF00106">
    <property type="entry name" value="adh_short"/>
    <property type="match status" value="1"/>
</dbReference>
<reference evidence="2" key="1">
    <citation type="submission" date="2023-07" db="EMBL/GenBank/DDBJ databases">
        <authorList>
            <person name="Deng Y."/>
            <person name="Zhang Y.-Q."/>
        </authorList>
    </citation>
    <scope>NUCLEOTIDE SEQUENCE [LARGE SCALE GENOMIC DNA]</scope>
    <source>
        <strain evidence="2">CPCC 205710</strain>
    </source>
</reference>
<evidence type="ECO:0000313" key="1">
    <source>
        <dbReference type="EMBL" id="MCT7659949.1"/>
    </source>
</evidence>
<dbReference type="InterPro" id="IPR002347">
    <property type="entry name" value="SDR_fam"/>
</dbReference>
<gene>
    <name evidence="1" type="ORF">N4S67_16145</name>
</gene>
<dbReference type="RefSeq" id="WP_260993956.1">
    <property type="nucleotide sequence ID" value="NZ_JAODWD010000003.1"/>
</dbReference>
<dbReference type="SUPFAM" id="SSF51735">
    <property type="entry name" value="NAD(P)-binding Rossmann-fold domains"/>
    <property type="match status" value="1"/>
</dbReference>
<dbReference type="Proteomes" id="UP001206639">
    <property type="component" value="Unassembled WGS sequence"/>
</dbReference>
<dbReference type="PANTHER" id="PTHR44147:SF2">
    <property type="entry name" value="DEHYDROGENASE_REDUCTASE SDR FAMILY MEMBER 1"/>
    <property type="match status" value="1"/>
</dbReference>